<comment type="pathway">
    <text evidence="2">Aromatic compound metabolism; melatonin biosynthesis; melatonin from serotonin: step 1/2.</text>
</comment>
<evidence type="ECO:0000256" key="2">
    <source>
        <dbReference type="ARBA" id="ARBA00037926"/>
    </source>
</evidence>
<dbReference type="PROSITE" id="PS51186">
    <property type="entry name" value="GNAT"/>
    <property type="match status" value="2"/>
</dbReference>
<dbReference type="Pfam" id="PF00583">
    <property type="entry name" value="Acetyltransf_1"/>
    <property type="match status" value="2"/>
</dbReference>
<keyword evidence="1" id="KW-0808">Transferase</keyword>
<gene>
    <name evidence="14" type="ORF">QR680_006588</name>
</gene>
<evidence type="ECO:0000256" key="6">
    <source>
        <dbReference type="ARBA" id="ARBA00050849"/>
    </source>
</evidence>
<evidence type="ECO:0000313" key="15">
    <source>
        <dbReference type="Proteomes" id="UP001175271"/>
    </source>
</evidence>
<dbReference type="FunFam" id="3.40.630.30:FF:000046">
    <property type="entry name" value="Dopamine N-acetyltransferase"/>
    <property type="match status" value="1"/>
</dbReference>
<evidence type="ECO:0000256" key="9">
    <source>
        <dbReference type="ARBA" id="ARBA00051823"/>
    </source>
</evidence>
<dbReference type="Proteomes" id="UP001175271">
    <property type="component" value="Unassembled WGS sequence"/>
</dbReference>
<dbReference type="GO" id="GO:0004059">
    <property type="term" value="F:aralkylamine N-acetyltransferase activity"/>
    <property type="evidence" value="ECO:0007669"/>
    <property type="project" value="UniProtKB-EC"/>
</dbReference>
<comment type="similarity">
    <text evidence="3">Belongs to the acetyltransferase family. AANAT subfamily.</text>
</comment>
<evidence type="ECO:0000256" key="8">
    <source>
        <dbReference type="ARBA" id="ARBA00051711"/>
    </source>
</evidence>
<evidence type="ECO:0000313" key="14">
    <source>
        <dbReference type="EMBL" id="KAK0413082.1"/>
    </source>
</evidence>
<evidence type="ECO:0000256" key="4">
    <source>
        <dbReference type="ARBA" id="ARBA00039114"/>
    </source>
</evidence>
<dbReference type="SUPFAM" id="SSF55729">
    <property type="entry name" value="Acyl-CoA N-acyltransferases (Nat)"/>
    <property type="match status" value="2"/>
</dbReference>
<dbReference type="CDD" id="cd04301">
    <property type="entry name" value="NAT_SF"/>
    <property type="match status" value="2"/>
</dbReference>
<dbReference type="AlphaFoldDB" id="A0AA39HYA5"/>
<dbReference type="EC" id="2.3.1.87" evidence="4"/>
<comment type="catalytic activity">
    <reaction evidence="6">
        <text>serotonin + octadecanoyl-CoA = N-octadecanoyl-serotonin + CoA + H(+)</text>
        <dbReference type="Rhea" id="RHEA:51400"/>
        <dbReference type="ChEBI" id="CHEBI:15378"/>
        <dbReference type="ChEBI" id="CHEBI:57287"/>
        <dbReference type="ChEBI" id="CHEBI:57394"/>
        <dbReference type="ChEBI" id="CHEBI:134065"/>
        <dbReference type="ChEBI" id="CHEBI:350546"/>
    </reaction>
    <physiologicalReaction direction="left-to-right" evidence="6">
        <dbReference type="Rhea" id="RHEA:51401"/>
    </physiologicalReaction>
</comment>
<feature type="domain" description="N-acetyltransferase" evidence="13">
    <location>
        <begin position="340"/>
        <end position="533"/>
    </location>
</feature>
<comment type="catalytic activity">
    <reaction evidence="11">
        <text>dopamine + hexadecanoyl-CoA = N-hexadecanoyl-dopamine + CoA + H(+)</text>
        <dbReference type="Rhea" id="RHEA:51376"/>
        <dbReference type="ChEBI" id="CHEBI:15378"/>
        <dbReference type="ChEBI" id="CHEBI:57287"/>
        <dbReference type="ChEBI" id="CHEBI:57379"/>
        <dbReference type="ChEBI" id="CHEBI:59905"/>
        <dbReference type="ChEBI" id="CHEBI:134058"/>
    </reaction>
    <physiologicalReaction direction="left-to-right" evidence="11">
        <dbReference type="Rhea" id="RHEA:51377"/>
    </physiologicalReaction>
</comment>
<dbReference type="InterPro" id="IPR000182">
    <property type="entry name" value="GNAT_dom"/>
</dbReference>
<evidence type="ECO:0000256" key="7">
    <source>
        <dbReference type="ARBA" id="ARBA00051284"/>
    </source>
</evidence>
<keyword evidence="15" id="KW-1185">Reference proteome</keyword>
<comment type="catalytic activity">
    <reaction evidence="12">
        <text>serotonin + acetyl-CoA = N-acetylserotonin + CoA + H(+)</text>
        <dbReference type="Rhea" id="RHEA:25217"/>
        <dbReference type="ChEBI" id="CHEBI:15378"/>
        <dbReference type="ChEBI" id="CHEBI:17697"/>
        <dbReference type="ChEBI" id="CHEBI:57287"/>
        <dbReference type="ChEBI" id="CHEBI:57288"/>
        <dbReference type="ChEBI" id="CHEBI:350546"/>
        <dbReference type="EC" id="2.3.1.87"/>
    </reaction>
    <physiologicalReaction direction="left-to-right" evidence="12">
        <dbReference type="Rhea" id="RHEA:25218"/>
    </physiologicalReaction>
</comment>
<evidence type="ECO:0000259" key="13">
    <source>
        <dbReference type="PROSITE" id="PS51186"/>
    </source>
</evidence>
<sequence>MLLTRFPKCSLLSFRHLTGSVAAKPREDLRIVRLTKDDHSAVYNFMCKDFLYTESLNQALDLKLEETDDFHDIIASYLEHPISYGMKNELDQIVGMRLCSVLHRPRNGENPVEPPPKNWKLAEIFKFISKVESKMWDYIPSTWNQVMYFGILSVDKAYARRGIGKALADHNMQEVKDLGCQGIVTELSALKSQQLFLNRLGYHKLYELLYKDWLDKKGNPIFTCHFVFNMVTVLLLSLRICTKKYKSVFVIICDAQPRAIQGAQGIYFTRFKLTSPEFSTFLVHFDRVLHPQFNLQVHFSCNDKRADEQRPSNVGWCLKRSLHQIASEDIMAAHNHDESLSVENLTEKDSSEVVKFLLLDFLRSEPLNSAVGNTAEEATPLFEDIVSFCLSSPLSYAVKNAENQIVGVRLAGILRRPEGDLIKPPLPEYGNWKANAILKFVDHIESQIWQNVPLHWHTVMCISILSVHSDYSNRGIAKTLLSHRLEEARELGCQGIVTQATAYKSQQLFVKKLGYRAAYEILHEDWVDEQGNRVFKCLDGTDRGILAIKEL</sequence>
<evidence type="ECO:0000256" key="5">
    <source>
        <dbReference type="ARBA" id="ARBA00050189"/>
    </source>
</evidence>
<comment type="catalytic activity">
    <reaction evidence="7">
        <text>serotonin + (5Z,8Z,11Z,14Z)-eicosatetraenoyl-CoA = N-[(5Z,8Z,11Z,14Z)-eicosatetraenoyl]-serotonin + CoA + H(+)</text>
        <dbReference type="Rhea" id="RHEA:51396"/>
        <dbReference type="ChEBI" id="CHEBI:15378"/>
        <dbReference type="ChEBI" id="CHEBI:57287"/>
        <dbReference type="ChEBI" id="CHEBI:57368"/>
        <dbReference type="ChEBI" id="CHEBI:132255"/>
        <dbReference type="ChEBI" id="CHEBI:350546"/>
    </reaction>
    <physiologicalReaction direction="left-to-right" evidence="7">
        <dbReference type="Rhea" id="RHEA:51397"/>
    </physiologicalReaction>
</comment>
<protein>
    <recommendedName>
        <fullName evidence="4">aralkylamine N-acetyltransferase</fullName>
        <ecNumber evidence="4">2.3.1.87</ecNumber>
    </recommendedName>
</protein>
<organism evidence="14 15">
    <name type="scientific">Steinernema hermaphroditum</name>
    <dbReference type="NCBI Taxonomy" id="289476"/>
    <lineage>
        <taxon>Eukaryota</taxon>
        <taxon>Metazoa</taxon>
        <taxon>Ecdysozoa</taxon>
        <taxon>Nematoda</taxon>
        <taxon>Chromadorea</taxon>
        <taxon>Rhabditida</taxon>
        <taxon>Tylenchina</taxon>
        <taxon>Panagrolaimomorpha</taxon>
        <taxon>Strongyloidoidea</taxon>
        <taxon>Steinernematidae</taxon>
        <taxon>Steinernema</taxon>
    </lineage>
</organism>
<evidence type="ECO:0000256" key="11">
    <source>
        <dbReference type="ARBA" id="ARBA00052335"/>
    </source>
</evidence>
<dbReference type="InterPro" id="IPR016181">
    <property type="entry name" value="Acyl_CoA_acyltransferase"/>
</dbReference>
<dbReference type="PANTHER" id="PTHR20905">
    <property type="entry name" value="N-ACETYLTRANSFERASE-RELATED"/>
    <property type="match status" value="1"/>
</dbReference>
<reference evidence="14" key="1">
    <citation type="submission" date="2023-06" db="EMBL/GenBank/DDBJ databases">
        <title>Genomic analysis of the entomopathogenic nematode Steinernema hermaphroditum.</title>
        <authorList>
            <person name="Schwarz E.M."/>
            <person name="Heppert J.K."/>
            <person name="Baniya A."/>
            <person name="Schwartz H.T."/>
            <person name="Tan C.-H."/>
            <person name="Antoshechkin I."/>
            <person name="Sternberg P.W."/>
            <person name="Goodrich-Blair H."/>
            <person name="Dillman A.R."/>
        </authorList>
    </citation>
    <scope>NUCLEOTIDE SEQUENCE</scope>
    <source>
        <strain evidence="14">PS9179</strain>
        <tissue evidence="14">Whole animal</tissue>
    </source>
</reference>
<name>A0AA39HYA5_9BILA</name>
<dbReference type="EMBL" id="JAUCMV010000003">
    <property type="protein sequence ID" value="KAK0413082.1"/>
    <property type="molecule type" value="Genomic_DNA"/>
</dbReference>
<comment type="catalytic activity">
    <reaction evidence="8">
        <text>dopamine + acetyl-CoA = N-acetyldopamine + CoA + H(+)</text>
        <dbReference type="Rhea" id="RHEA:51388"/>
        <dbReference type="ChEBI" id="CHEBI:15378"/>
        <dbReference type="ChEBI" id="CHEBI:57287"/>
        <dbReference type="ChEBI" id="CHEBI:57288"/>
        <dbReference type="ChEBI" id="CHEBI:59905"/>
        <dbReference type="ChEBI" id="CHEBI:125678"/>
    </reaction>
    <physiologicalReaction direction="left-to-right" evidence="8">
        <dbReference type="Rhea" id="RHEA:51389"/>
    </physiologicalReaction>
</comment>
<accession>A0AA39HYA5</accession>
<proteinExistence type="inferred from homology"/>
<evidence type="ECO:0000256" key="3">
    <source>
        <dbReference type="ARBA" id="ARBA00038182"/>
    </source>
</evidence>
<comment type="catalytic activity">
    <reaction evidence="10">
        <text>serotonin + hexadecanoyl-CoA = N-hexadecanoyl-serotonin + CoA + H(+)</text>
        <dbReference type="Rhea" id="RHEA:51384"/>
        <dbReference type="ChEBI" id="CHEBI:15378"/>
        <dbReference type="ChEBI" id="CHEBI:57287"/>
        <dbReference type="ChEBI" id="CHEBI:57379"/>
        <dbReference type="ChEBI" id="CHEBI:134059"/>
        <dbReference type="ChEBI" id="CHEBI:350546"/>
    </reaction>
    <physiologicalReaction direction="left-to-right" evidence="10">
        <dbReference type="Rhea" id="RHEA:51385"/>
    </physiologicalReaction>
</comment>
<dbReference type="PANTHER" id="PTHR20905:SF1">
    <property type="entry name" value="AT07410P-RELATED"/>
    <property type="match status" value="1"/>
</dbReference>
<comment type="catalytic activity">
    <reaction evidence="9">
        <text>serotonin + (9Z)-octadecenoyl-CoA = N-(9Z-octadecenoyl)-serotonin + CoA + H(+)</text>
        <dbReference type="Rhea" id="RHEA:51392"/>
        <dbReference type="ChEBI" id="CHEBI:15378"/>
        <dbReference type="ChEBI" id="CHEBI:57287"/>
        <dbReference type="ChEBI" id="CHEBI:57387"/>
        <dbReference type="ChEBI" id="CHEBI:134064"/>
        <dbReference type="ChEBI" id="CHEBI:350546"/>
    </reaction>
    <physiologicalReaction direction="left-to-right" evidence="9">
        <dbReference type="Rhea" id="RHEA:51393"/>
    </physiologicalReaction>
</comment>
<dbReference type="Gene3D" id="3.40.630.30">
    <property type="match status" value="2"/>
</dbReference>
<comment type="caution">
    <text evidence="14">The sequence shown here is derived from an EMBL/GenBank/DDBJ whole genome shotgun (WGS) entry which is preliminary data.</text>
</comment>
<evidence type="ECO:0000256" key="12">
    <source>
        <dbReference type="ARBA" id="ARBA00052491"/>
    </source>
</evidence>
<evidence type="ECO:0000256" key="10">
    <source>
        <dbReference type="ARBA" id="ARBA00052178"/>
    </source>
</evidence>
<comment type="catalytic activity">
    <reaction evidence="5">
        <text>dopamine + (9Z)-octadecenoyl-CoA = N-(9Z-octadecanoyl)-dopamine + CoA + H(+)</text>
        <dbReference type="Rhea" id="RHEA:51380"/>
        <dbReference type="ChEBI" id="CHEBI:15378"/>
        <dbReference type="ChEBI" id="CHEBI:31883"/>
        <dbReference type="ChEBI" id="CHEBI:57287"/>
        <dbReference type="ChEBI" id="CHEBI:57387"/>
        <dbReference type="ChEBI" id="CHEBI:59905"/>
    </reaction>
    <physiologicalReaction direction="left-to-right" evidence="5">
        <dbReference type="Rhea" id="RHEA:51381"/>
    </physiologicalReaction>
</comment>
<feature type="domain" description="N-acetyltransferase" evidence="13">
    <location>
        <begin position="29"/>
        <end position="220"/>
    </location>
</feature>
<evidence type="ECO:0000256" key="1">
    <source>
        <dbReference type="ARBA" id="ARBA00022679"/>
    </source>
</evidence>